<sequence length="71" mass="7819">MKTILRSSELSCPSCIAKIEKSLKSLDGVTNARVHFTTGRIEVEYNPDRVSTDVLVKTIRDAGYNATVTAF</sequence>
<evidence type="ECO:0000259" key="3">
    <source>
        <dbReference type="PROSITE" id="PS50846"/>
    </source>
</evidence>
<dbReference type="EMBL" id="LJCR01001397">
    <property type="protein sequence ID" value="KPV50430.1"/>
    <property type="molecule type" value="Genomic_DNA"/>
</dbReference>
<dbReference type="Pfam" id="PF00403">
    <property type="entry name" value="HMA"/>
    <property type="match status" value="1"/>
</dbReference>
<dbReference type="SUPFAM" id="SSF55008">
    <property type="entry name" value="HMA, heavy metal-associated domain"/>
    <property type="match status" value="1"/>
</dbReference>
<proteinExistence type="predicted"/>
<dbReference type="FunFam" id="3.30.70.100:FF:000001">
    <property type="entry name" value="ATPase copper transporting beta"/>
    <property type="match status" value="1"/>
</dbReference>
<organism evidence="4 5">
    <name type="scientific">Kouleothrix aurantiaca</name>
    <dbReference type="NCBI Taxonomy" id="186479"/>
    <lineage>
        <taxon>Bacteria</taxon>
        <taxon>Bacillati</taxon>
        <taxon>Chloroflexota</taxon>
        <taxon>Chloroflexia</taxon>
        <taxon>Chloroflexales</taxon>
        <taxon>Roseiflexineae</taxon>
        <taxon>Roseiflexaceae</taxon>
        <taxon>Kouleothrix</taxon>
    </lineage>
</organism>
<name>A0A0P9CY42_9CHLR</name>
<dbReference type="AlphaFoldDB" id="A0A0P9CY42"/>
<evidence type="ECO:0000313" key="4">
    <source>
        <dbReference type="EMBL" id="KPV50430.1"/>
    </source>
</evidence>
<dbReference type="PRINTS" id="PR00942">
    <property type="entry name" value="CUATPASEI"/>
</dbReference>
<reference evidence="4 5" key="1">
    <citation type="submission" date="2015-09" db="EMBL/GenBank/DDBJ databases">
        <title>Draft genome sequence of Kouleothrix aurantiaca JCM 19913.</title>
        <authorList>
            <person name="Hemp J."/>
        </authorList>
    </citation>
    <scope>NUCLEOTIDE SEQUENCE [LARGE SCALE GENOMIC DNA]</scope>
    <source>
        <strain evidence="4 5">COM-B</strain>
    </source>
</reference>
<dbReference type="PROSITE" id="PS01047">
    <property type="entry name" value="HMA_1"/>
    <property type="match status" value="1"/>
</dbReference>
<dbReference type="Gene3D" id="3.30.70.100">
    <property type="match status" value="1"/>
</dbReference>
<dbReference type="InterPro" id="IPR017969">
    <property type="entry name" value="Heavy-metal-associated_CS"/>
</dbReference>
<dbReference type="PROSITE" id="PS50846">
    <property type="entry name" value="HMA_2"/>
    <property type="match status" value="1"/>
</dbReference>
<keyword evidence="5" id="KW-1185">Reference proteome</keyword>
<gene>
    <name evidence="4" type="ORF">SE17_27000</name>
</gene>
<dbReference type="Proteomes" id="UP000050509">
    <property type="component" value="Unassembled WGS sequence"/>
</dbReference>
<protein>
    <recommendedName>
        <fullName evidence="1">Copper chaperone CopZ</fullName>
    </recommendedName>
</protein>
<dbReference type="GO" id="GO:0046872">
    <property type="term" value="F:metal ion binding"/>
    <property type="evidence" value="ECO:0007669"/>
    <property type="project" value="UniProtKB-KW"/>
</dbReference>
<dbReference type="InterPro" id="IPR036163">
    <property type="entry name" value="HMA_dom_sf"/>
</dbReference>
<dbReference type="PANTHER" id="PTHR46594:SF4">
    <property type="entry name" value="P-TYPE CATION-TRANSPORTING ATPASE"/>
    <property type="match status" value="1"/>
</dbReference>
<comment type="caution">
    <text evidence="4">The sequence shown here is derived from an EMBL/GenBank/DDBJ whole genome shotgun (WGS) entry which is preliminary data.</text>
</comment>
<dbReference type="CDD" id="cd00371">
    <property type="entry name" value="HMA"/>
    <property type="match status" value="1"/>
</dbReference>
<feature type="domain" description="HMA" evidence="3">
    <location>
        <begin position="1"/>
        <end position="67"/>
    </location>
</feature>
<dbReference type="PANTHER" id="PTHR46594">
    <property type="entry name" value="P-TYPE CATION-TRANSPORTING ATPASE"/>
    <property type="match status" value="1"/>
</dbReference>
<keyword evidence="2" id="KW-0479">Metal-binding</keyword>
<dbReference type="InterPro" id="IPR006121">
    <property type="entry name" value="HMA_dom"/>
</dbReference>
<accession>A0A0P9CY42</accession>
<evidence type="ECO:0000313" key="5">
    <source>
        <dbReference type="Proteomes" id="UP000050509"/>
    </source>
</evidence>
<evidence type="ECO:0000256" key="2">
    <source>
        <dbReference type="ARBA" id="ARBA00022723"/>
    </source>
</evidence>
<evidence type="ECO:0000256" key="1">
    <source>
        <dbReference type="ARBA" id="ARBA00015313"/>
    </source>
</evidence>